<sequence length="131" mass="14342">MFKYLLLAVLLISVTFAKVSDEDLENFTKCMSEIDETCDETVKLTDYDECKSDDDETADDMSGAEYFGKIKDCYGAVADDLDGDCKKYYEAIVDCSGSVLGFALALLALGAPPPKVAYSVLAQNQPECMIK</sequence>
<evidence type="ECO:0000256" key="1">
    <source>
        <dbReference type="SAM" id="SignalP"/>
    </source>
</evidence>
<dbReference type="Proteomes" id="UP000054937">
    <property type="component" value="Unassembled WGS sequence"/>
</dbReference>
<protein>
    <submittedName>
        <fullName evidence="2">Uncharacterized protein</fullName>
    </submittedName>
</protein>
<reference evidence="2 3" key="1">
    <citation type="journal article" date="2015" name="Sci. Rep.">
        <title>Genome of the facultative scuticociliatosis pathogen Pseudocohnilembus persalinus provides insight into its virulence through horizontal gene transfer.</title>
        <authorList>
            <person name="Xiong J."/>
            <person name="Wang G."/>
            <person name="Cheng J."/>
            <person name="Tian M."/>
            <person name="Pan X."/>
            <person name="Warren A."/>
            <person name="Jiang C."/>
            <person name="Yuan D."/>
            <person name="Miao W."/>
        </authorList>
    </citation>
    <scope>NUCLEOTIDE SEQUENCE [LARGE SCALE GENOMIC DNA]</scope>
    <source>
        <strain evidence="2">36N120E</strain>
    </source>
</reference>
<feature type="chain" id="PRO_5006867492" evidence="1">
    <location>
        <begin position="18"/>
        <end position="131"/>
    </location>
</feature>
<comment type="caution">
    <text evidence="2">The sequence shown here is derived from an EMBL/GenBank/DDBJ whole genome shotgun (WGS) entry which is preliminary data.</text>
</comment>
<evidence type="ECO:0000313" key="3">
    <source>
        <dbReference type="Proteomes" id="UP000054937"/>
    </source>
</evidence>
<accession>A0A0V0QLJ7</accession>
<dbReference type="EMBL" id="LDAU01000143">
    <property type="protein sequence ID" value="KRX03183.1"/>
    <property type="molecule type" value="Genomic_DNA"/>
</dbReference>
<dbReference type="InParanoid" id="A0A0V0QLJ7"/>
<keyword evidence="1" id="KW-0732">Signal</keyword>
<organism evidence="2 3">
    <name type="scientific">Pseudocohnilembus persalinus</name>
    <name type="common">Ciliate</name>
    <dbReference type="NCBI Taxonomy" id="266149"/>
    <lineage>
        <taxon>Eukaryota</taxon>
        <taxon>Sar</taxon>
        <taxon>Alveolata</taxon>
        <taxon>Ciliophora</taxon>
        <taxon>Intramacronucleata</taxon>
        <taxon>Oligohymenophorea</taxon>
        <taxon>Scuticociliatia</taxon>
        <taxon>Philasterida</taxon>
        <taxon>Pseudocohnilembidae</taxon>
        <taxon>Pseudocohnilembus</taxon>
    </lineage>
</organism>
<name>A0A0V0QLJ7_PSEPJ</name>
<keyword evidence="3" id="KW-1185">Reference proteome</keyword>
<evidence type="ECO:0000313" key="2">
    <source>
        <dbReference type="EMBL" id="KRX03183.1"/>
    </source>
</evidence>
<dbReference type="AlphaFoldDB" id="A0A0V0QLJ7"/>
<gene>
    <name evidence="2" type="ORF">PPERSA_10556</name>
</gene>
<feature type="signal peptide" evidence="1">
    <location>
        <begin position="1"/>
        <end position="17"/>
    </location>
</feature>
<proteinExistence type="predicted"/>